<keyword evidence="2" id="KW-1185">Reference proteome</keyword>
<accession>A0A0R3U5M4</accession>
<gene>
    <name evidence="1" type="ORF">MCOS_LOCUS2031</name>
</gene>
<evidence type="ECO:0000313" key="1">
    <source>
        <dbReference type="EMBL" id="VDD76028.1"/>
    </source>
</evidence>
<evidence type="ECO:0000313" key="3">
    <source>
        <dbReference type="WBParaSite" id="MCOS_0000203001-mRNA-1"/>
    </source>
</evidence>
<proteinExistence type="predicted"/>
<dbReference type="AlphaFoldDB" id="A0A0R3U5M4"/>
<dbReference type="EMBL" id="UXSR01000303">
    <property type="protein sequence ID" value="VDD76028.1"/>
    <property type="molecule type" value="Genomic_DNA"/>
</dbReference>
<dbReference type="Proteomes" id="UP000267029">
    <property type="component" value="Unassembled WGS sequence"/>
</dbReference>
<sequence>MYELDEDFDAWLVNIQDALSAVEPDRRLACIMRFLSKEAALRAHRAGCTPKMPYENLEQTLRDNFVSHSDRSRRLWELDQRKLRYGETVKCYVDELYNMVSNVHWASPRRRLLNLSYWASPQMRSDFMGTSSTAPWRWSKKPFPRTQI</sequence>
<protein>
    <submittedName>
        <fullName evidence="3">Retrotrans_gag domain-containing protein</fullName>
    </submittedName>
</protein>
<name>A0A0R3U5M4_MESCO</name>
<evidence type="ECO:0000313" key="2">
    <source>
        <dbReference type="Proteomes" id="UP000267029"/>
    </source>
</evidence>
<reference evidence="1 2" key="2">
    <citation type="submission" date="2018-10" db="EMBL/GenBank/DDBJ databases">
        <authorList>
            <consortium name="Pathogen Informatics"/>
        </authorList>
    </citation>
    <scope>NUCLEOTIDE SEQUENCE [LARGE SCALE GENOMIC DNA]</scope>
</reference>
<reference evidence="3" key="1">
    <citation type="submission" date="2017-02" db="UniProtKB">
        <authorList>
            <consortium name="WormBaseParasite"/>
        </authorList>
    </citation>
    <scope>IDENTIFICATION</scope>
</reference>
<dbReference type="WBParaSite" id="MCOS_0000203001-mRNA-1">
    <property type="protein sequence ID" value="MCOS_0000203001-mRNA-1"/>
    <property type="gene ID" value="MCOS_0000203001"/>
</dbReference>
<organism evidence="3">
    <name type="scientific">Mesocestoides corti</name>
    <name type="common">Flatworm</name>
    <dbReference type="NCBI Taxonomy" id="53468"/>
    <lineage>
        <taxon>Eukaryota</taxon>
        <taxon>Metazoa</taxon>
        <taxon>Spiralia</taxon>
        <taxon>Lophotrochozoa</taxon>
        <taxon>Platyhelminthes</taxon>
        <taxon>Cestoda</taxon>
        <taxon>Eucestoda</taxon>
        <taxon>Cyclophyllidea</taxon>
        <taxon>Mesocestoididae</taxon>
        <taxon>Mesocestoides</taxon>
    </lineage>
</organism>